<evidence type="ECO:0000256" key="2">
    <source>
        <dbReference type="ARBA" id="ARBA00022729"/>
    </source>
</evidence>
<keyword evidence="3 6" id="KW-0378">Hydrolase</keyword>
<dbReference type="InterPro" id="IPR029058">
    <property type="entry name" value="AB_hydrolase_fold"/>
</dbReference>
<protein>
    <submittedName>
        <fullName evidence="6">Alpha/beta hydrolase</fullName>
    </submittedName>
</protein>
<keyword evidence="7" id="KW-1185">Reference proteome</keyword>
<dbReference type="Pfam" id="PF08386">
    <property type="entry name" value="Abhydrolase_4"/>
    <property type="match status" value="1"/>
</dbReference>
<evidence type="ECO:0000256" key="3">
    <source>
        <dbReference type="ARBA" id="ARBA00022801"/>
    </source>
</evidence>
<evidence type="ECO:0000259" key="5">
    <source>
        <dbReference type="Pfam" id="PF08386"/>
    </source>
</evidence>
<feature type="signal peptide" evidence="4">
    <location>
        <begin position="1"/>
        <end position="29"/>
    </location>
</feature>
<dbReference type="InterPro" id="IPR051601">
    <property type="entry name" value="Serine_prot/Carboxylest_S33"/>
</dbReference>
<reference evidence="6" key="1">
    <citation type="submission" date="2022-11" db="EMBL/GenBank/DDBJ databases">
        <authorList>
            <person name="Somphong A."/>
            <person name="Phongsopitanun W."/>
        </authorList>
    </citation>
    <scope>NUCLEOTIDE SEQUENCE</scope>
    <source>
        <strain evidence="6">Pm04-4</strain>
    </source>
</reference>
<dbReference type="Gene3D" id="3.40.50.1820">
    <property type="entry name" value="alpha/beta hydrolase"/>
    <property type="match status" value="1"/>
</dbReference>
<comment type="similarity">
    <text evidence="1">Belongs to the peptidase S33 family.</text>
</comment>
<accession>A0ABT4AQF4</accession>
<dbReference type="SUPFAM" id="SSF53474">
    <property type="entry name" value="alpha/beta-Hydrolases"/>
    <property type="match status" value="1"/>
</dbReference>
<evidence type="ECO:0000256" key="4">
    <source>
        <dbReference type="SAM" id="SignalP"/>
    </source>
</evidence>
<dbReference type="GO" id="GO:0016787">
    <property type="term" value="F:hydrolase activity"/>
    <property type="evidence" value="ECO:0007669"/>
    <property type="project" value="UniProtKB-KW"/>
</dbReference>
<feature type="domain" description="Peptidase S33 tripeptidyl aminopeptidase-like C-terminal" evidence="5">
    <location>
        <begin position="432"/>
        <end position="523"/>
    </location>
</feature>
<dbReference type="InterPro" id="IPR013595">
    <property type="entry name" value="Pept_S33_TAP-like_C"/>
</dbReference>
<sequence length="525" mass="55024">MSVLTTGKLSRIIAGLTAAALLVPLAACTSEPPAPATSSGPAGLDRFHQQTLQWTNCDDYATTETESTVIALVDGLQCARMKAPLSYDDPGGRTIEVAVARHAAGGAKVGSLVTNPGGPGGSGVFGAATTVLGLEKAKSPLVERFDLVGFDPRGVGSTRPAVDCYTDAEADRGEVALTTQGTTVQWTEADTRAVVERCAKDSGGPDALAHLGTRDVARDMDVLRVVLGDEKLTFLGQSYGTRLGAVYAEQFPRNVRAMLLDGAIDSRQGTVERRVFAYTGFQAAFDRMATFCASQDGCPIGRDPKKATAEFQKIVRPLYAEPVPALGGELDFDGAVGGVISGLYTQAAWPRIIKGLGQLRQGKGDELAQLGFDFSGRDAKGAWTNFAEANYAINCMDEQRLSEQQGNELRAAIFTSAPFMDPGVDLTTGARDGCEHWPAPPTLGFPYAQNVQGLPRTLVVSITGDPTTPHAGAVRLAESLGSALLTVRGEGHTIVTAGTNPCVDKAASDYLIDLEVPAAGATCTL</sequence>
<dbReference type="RefSeq" id="WP_267560135.1">
    <property type="nucleotide sequence ID" value="NZ_JAPNTZ010000001.1"/>
</dbReference>
<evidence type="ECO:0000256" key="1">
    <source>
        <dbReference type="ARBA" id="ARBA00010088"/>
    </source>
</evidence>
<keyword evidence="2 4" id="KW-0732">Signal</keyword>
<dbReference type="PANTHER" id="PTHR43248:SF29">
    <property type="entry name" value="TRIPEPTIDYL AMINOPEPTIDASE"/>
    <property type="match status" value="1"/>
</dbReference>
<proteinExistence type="inferred from homology"/>
<dbReference type="Proteomes" id="UP001151002">
    <property type="component" value="Unassembled WGS sequence"/>
</dbReference>
<comment type="caution">
    <text evidence="6">The sequence shown here is derived from an EMBL/GenBank/DDBJ whole genome shotgun (WGS) entry which is preliminary data.</text>
</comment>
<gene>
    <name evidence="6" type="ORF">OWR29_00265</name>
</gene>
<dbReference type="EMBL" id="JAPNTZ010000001">
    <property type="protein sequence ID" value="MCY1136412.1"/>
    <property type="molecule type" value="Genomic_DNA"/>
</dbReference>
<evidence type="ECO:0000313" key="7">
    <source>
        <dbReference type="Proteomes" id="UP001151002"/>
    </source>
</evidence>
<name>A0ABT4AQF4_9ACTN</name>
<organism evidence="6 7">
    <name type="scientific">Paractinoplanes pyxinae</name>
    <dbReference type="NCBI Taxonomy" id="2997416"/>
    <lineage>
        <taxon>Bacteria</taxon>
        <taxon>Bacillati</taxon>
        <taxon>Actinomycetota</taxon>
        <taxon>Actinomycetes</taxon>
        <taxon>Micromonosporales</taxon>
        <taxon>Micromonosporaceae</taxon>
        <taxon>Paractinoplanes</taxon>
    </lineage>
</organism>
<feature type="chain" id="PRO_5045406902" evidence="4">
    <location>
        <begin position="30"/>
        <end position="525"/>
    </location>
</feature>
<dbReference type="PANTHER" id="PTHR43248">
    <property type="entry name" value="2-SUCCINYL-6-HYDROXY-2,4-CYCLOHEXADIENE-1-CARBOXYLATE SYNTHASE"/>
    <property type="match status" value="1"/>
</dbReference>
<evidence type="ECO:0000313" key="6">
    <source>
        <dbReference type="EMBL" id="MCY1136412.1"/>
    </source>
</evidence>